<dbReference type="GO" id="GO:0031464">
    <property type="term" value="C:Cul4A-RING E3 ubiquitin ligase complex"/>
    <property type="evidence" value="ECO:0007669"/>
    <property type="project" value="TreeGrafter"/>
</dbReference>
<gene>
    <name evidence="7" type="ORF">Ae201684_013231</name>
</gene>
<accession>A0A6G0WP40</accession>
<feature type="chain" id="PRO_5026258285" description="Membrane transporter protein" evidence="6">
    <location>
        <begin position="20"/>
        <end position="506"/>
    </location>
</feature>
<proteinExistence type="predicted"/>
<comment type="subcellular location">
    <subcellularLocation>
        <location evidence="1">Membrane</location>
        <topology evidence="1">Multi-pass membrane protein</topology>
    </subcellularLocation>
</comment>
<feature type="signal peptide" evidence="6">
    <location>
        <begin position="1"/>
        <end position="19"/>
    </location>
</feature>
<feature type="transmembrane region" description="Helical" evidence="5">
    <location>
        <begin position="165"/>
        <end position="188"/>
    </location>
</feature>
<evidence type="ECO:0000256" key="2">
    <source>
        <dbReference type="ARBA" id="ARBA00022692"/>
    </source>
</evidence>
<reference evidence="7 8" key="1">
    <citation type="submission" date="2019-07" db="EMBL/GenBank/DDBJ databases">
        <title>Genomics analysis of Aphanomyces spp. identifies a new class of oomycete effector associated with host adaptation.</title>
        <authorList>
            <person name="Gaulin E."/>
        </authorList>
    </citation>
    <scope>NUCLEOTIDE SEQUENCE [LARGE SCALE GENOMIC DNA]</scope>
    <source>
        <strain evidence="7 8">ATCC 201684</strain>
    </source>
</reference>
<evidence type="ECO:0000256" key="3">
    <source>
        <dbReference type="ARBA" id="ARBA00022989"/>
    </source>
</evidence>
<dbReference type="Pfam" id="PF01925">
    <property type="entry name" value="TauE"/>
    <property type="match status" value="2"/>
</dbReference>
<dbReference type="PANTHER" id="PTHR14255:SF3">
    <property type="entry name" value="SULFITE EXPORTER TAUE_SAFE FAMILY PROTEIN 5-RELATED"/>
    <property type="match status" value="1"/>
</dbReference>
<dbReference type="PROSITE" id="PS51257">
    <property type="entry name" value="PROKAR_LIPOPROTEIN"/>
    <property type="match status" value="1"/>
</dbReference>
<organism evidence="7 8">
    <name type="scientific">Aphanomyces euteiches</name>
    <dbReference type="NCBI Taxonomy" id="100861"/>
    <lineage>
        <taxon>Eukaryota</taxon>
        <taxon>Sar</taxon>
        <taxon>Stramenopiles</taxon>
        <taxon>Oomycota</taxon>
        <taxon>Saprolegniomycetes</taxon>
        <taxon>Saprolegniales</taxon>
        <taxon>Verrucalvaceae</taxon>
        <taxon>Aphanomyces</taxon>
    </lineage>
</organism>
<feature type="transmembrane region" description="Helical" evidence="5">
    <location>
        <begin position="360"/>
        <end position="381"/>
    </location>
</feature>
<sequence length="506" mass="53571">MRAIQAVAAAAIAVGLCNASAQLNGVSGLACTKRSDCGLIPSLGCVQGHCARCVVDADCAESSSSSIKYRCAIKNGEPQCLNKDVFSPFTGSDVLASILAAFATAMGAACGLGGGGLLVPLYIVVVGLSPKFAIPLSKATILGGAVSTFWSTYNNKHPFAPRRPLIDYATSALMEPATLLGTIIGVMANVMFPSWLILALLILLLAFVTYKVVVRANKMYAKENADALLPASSNNDTQECIDPACEDENGGVQTAEDIATKKLFTKESRVFPFRSYVLPLIVCIGAILGQSLLRGGHGAPSAVGIKCGSAGYWLLLLPFGAILLGVTYWMGKKQLDREKAYEALGLETVEGDVKWTPYKAYVLFPLQCIAAGFASALLGIGGGMVQGPVMLENGITPLVQSASTSYMILYTSTSTTIQYTIAGQFPGQLQYDFVCWYVAMGFLGGLFGKTFVQVIIKKTGRMSYFLYFLALNSVAQAIAMGYIGIRDVVHDIQKGASMGFSSLCHD</sequence>
<name>A0A6G0WP40_9STRA</name>
<evidence type="ECO:0000313" key="7">
    <source>
        <dbReference type="EMBL" id="KAF0729095.1"/>
    </source>
</evidence>
<feature type="transmembrane region" description="Helical" evidence="5">
    <location>
        <begin position="95"/>
        <end position="128"/>
    </location>
</feature>
<evidence type="ECO:0000256" key="4">
    <source>
        <dbReference type="ARBA" id="ARBA00023136"/>
    </source>
</evidence>
<feature type="transmembrane region" description="Helical" evidence="5">
    <location>
        <begin position="271"/>
        <end position="292"/>
    </location>
</feature>
<dbReference type="GO" id="GO:0016567">
    <property type="term" value="P:protein ubiquitination"/>
    <property type="evidence" value="ECO:0007669"/>
    <property type="project" value="TreeGrafter"/>
</dbReference>
<keyword evidence="8" id="KW-1185">Reference proteome</keyword>
<evidence type="ECO:0000256" key="5">
    <source>
        <dbReference type="SAM" id="Phobius"/>
    </source>
</evidence>
<feature type="transmembrane region" description="Helical" evidence="5">
    <location>
        <begin position="434"/>
        <end position="452"/>
    </location>
</feature>
<comment type="caution">
    <text evidence="7">The sequence shown here is derived from an EMBL/GenBank/DDBJ whole genome shotgun (WGS) entry which is preliminary data.</text>
</comment>
<protein>
    <recommendedName>
        <fullName evidence="9">Membrane transporter protein</fullName>
    </recommendedName>
</protein>
<keyword evidence="4 5" id="KW-0472">Membrane</keyword>
<dbReference type="AlphaFoldDB" id="A0A6G0WP40"/>
<feature type="transmembrane region" description="Helical" evidence="5">
    <location>
        <begin position="194"/>
        <end position="213"/>
    </location>
</feature>
<dbReference type="EMBL" id="VJMJ01000169">
    <property type="protein sequence ID" value="KAF0729095.1"/>
    <property type="molecule type" value="Genomic_DNA"/>
</dbReference>
<dbReference type="InterPro" id="IPR002781">
    <property type="entry name" value="TM_pro_TauE-like"/>
</dbReference>
<keyword evidence="2 5" id="KW-0812">Transmembrane</keyword>
<evidence type="ECO:0000256" key="6">
    <source>
        <dbReference type="SAM" id="SignalP"/>
    </source>
</evidence>
<evidence type="ECO:0000313" key="8">
    <source>
        <dbReference type="Proteomes" id="UP000481153"/>
    </source>
</evidence>
<evidence type="ECO:0008006" key="9">
    <source>
        <dbReference type="Google" id="ProtNLM"/>
    </source>
</evidence>
<feature type="transmembrane region" description="Helical" evidence="5">
    <location>
        <begin position="464"/>
        <end position="485"/>
    </location>
</feature>
<dbReference type="GO" id="GO:0016020">
    <property type="term" value="C:membrane"/>
    <property type="evidence" value="ECO:0007669"/>
    <property type="project" value="UniProtKB-SubCell"/>
</dbReference>
<dbReference type="VEuPathDB" id="FungiDB:AeMF1_012247"/>
<dbReference type="Proteomes" id="UP000481153">
    <property type="component" value="Unassembled WGS sequence"/>
</dbReference>
<dbReference type="PANTHER" id="PTHR14255">
    <property type="entry name" value="CEREBLON"/>
    <property type="match status" value="1"/>
</dbReference>
<evidence type="ECO:0000256" key="1">
    <source>
        <dbReference type="ARBA" id="ARBA00004141"/>
    </source>
</evidence>
<keyword evidence="6" id="KW-0732">Signal</keyword>
<feature type="transmembrane region" description="Helical" evidence="5">
    <location>
        <begin position="312"/>
        <end position="331"/>
    </location>
</feature>
<keyword evidence="3 5" id="KW-1133">Transmembrane helix</keyword>